<dbReference type="OrthoDB" id="2422345at2759"/>
<proteinExistence type="predicted"/>
<evidence type="ECO:0000313" key="4">
    <source>
        <dbReference type="Proteomes" id="UP000707451"/>
    </source>
</evidence>
<dbReference type="AlphaFoldDB" id="A0A9P7XWG8"/>
<protein>
    <submittedName>
        <fullName evidence="3">Uncharacterized protein</fullName>
    </submittedName>
</protein>
<name>A0A9P7XWG8_9FUNG</name>
<evidence type="ECO:0000256" key="1">
    <source>
        <dbReference type="SAM" id="Coils"/>
    </source>
</evidence>
<feature type="compositionally biased region" description="Low complexity" evidence="2">
    <location>
        <begin position="810"/>
        <end position="859"/>
    </location>
</feature>
<feature type="region of interest" description="Disordered" evidence="2">
    <location>
        <begin position="222"/>
        <end position="262"/>
    </location>
</feature>
<sequence length="859" mass="91197">MAMAKKTAMPTASSASSPVLGTAAKDSSTPASFLKRKPVKSVKPSGSPTSLNSVAQNAIKASATLTPPPKDATMSNMVGPPHSQHQQQQQQQQQYPQNRPSRYPIAGSKGRGMMAISADEQSGRASPVSFQQSQDELFSKLELLAAAKGRTKPGETQRPITNGSLTTGTRGGNSNGGQTISSGGKAHGLVGNKSITFNQGLSHNQSGSLMKQGSTSTATLKLLPRKTPGGVGGAQTVNNSSSLSVNQKPREPRRRINSAQFRTPSAVETAELARVVMANASPPKVQNKLRKRASTLSLTATTFMPSGSHNSSVAGMGSHGGAAPDHHADQDYRQLYEAVLKEAKVWEKKCSSAQNQIHYERERWEEKYGELERMYRDLESSKTEANVDKMNSLLDTVQQLQLANEVFRKQLQDAGIEPDPMPAAEFHSQHLLVGENLDRTFLEENEVMKEKSLVTNQKISHLSTEINNVAIAISQTVNYVQLRYLTQMLDAAEHVSSQSRTRAMSNSFLSDMLSRGVKKTGPAAKNTNSISTQTPAMLMSSLQQQGNNNGSATFRSLETTLSKSFSFTNSILNLAGLNNNGQGHTEIIYKLKGGVTDDRSQLTRQGIPPLVIQDLKGNPASPDSEDVMAANRANPPIPRFQYASPTTSQLRIFVPDSNNPGAFGHSSGASVCNMSIASGSRSGSVLNGLEDHGGDGGGVGIGGGIGGGLGQFRRSSSDVSLQMAGLHNYQQGLHSLQQANFQGPVRTGGKYPYPYHHPSSSSSSSNLSSRTPSQQDLSFSAPTNLPQAAPSQQFLSPEMAVLHSHHNKSPHSISSSSTHSSSSSSGSTGANNGNDTTGIDVSSTTTTTSSNSASDPSGE</sequence>
<feature type="compositionally biased region" description="Low complexity" evidence="2">
    <location>
        <begin position="1"/>
        <end position="18"/>
    </location>
</feature>
<feature type="compositionally biased region" description="Low complexity" evidence="2">
    <location>
        <begin position="759"/>
        <end position="769"/>
    </location>
</feature>
<keyword evidence="4" id="KW-1185">Reference proteome</keyword>
<feature type="coiled-coil region" evidence="1">
    <location>
        <begin position="336"/>
        <end position="381"/>
    </location>
</feature>
<reference evidence="3" key="1">
    <citation type="submission" date="2021-06" db="EMBL/GenBank/DDBJ databases">
        <title>Genome Sequence of Mortierella hyaline Strain SCG-10, a Cold-Adapted, Nitrate-Reducing Fungus Isolated from Soil in Minnesota, USA.</title>
        <authorList>
            <person name="Aldossari N."/>
        </authorList>
    </citation>
    <scope>NUCLEOTIDE SEQUENCE</scope>
    <source>
        <strain evidence="3">SCG-10</strain>
    </source>
</reference>
<feature type="region of interest" description="Disordered" evidence="2">
    <location>
        <begin position="803"/>
        <end position="859"/>
    </location>
</feature>
<feature type="region of interest" description="Disordered" evidence="2">
    <location>
        <begin position="742"/>
        <end position="789"/>
    </location>
</feature>
<keyword evidence="1" id="KW-0175">Coiled coil</keyword>
<feature type="compositionally biased region" description="Polar residues" evidence="2">
    <location>
        <begin position="235"/>
        <end position="247"/>
    </location>
</feature>
<feature type="compositionally biased region" description="Polar residues" evidence="2">
    <location>
        <begin position="44"/>
        <end position="56"/>
    </location>
</feature>
<evidence type="ECO:0000256" key="2">
    <source>
        <dbReference type="SAM" id="MobiDB-lite"/>
    </source>
</evidence>
<accession>A0A9P7XWG8</accession>
<gene>
    <name evidence="3" type="ORF">KI688_011514</name>
</gene>
<organism evidence="3 4">
    <name type="scientific">Linnemannia hyalina</name>
    <dbReference type="NCBI Taxonomy" id="64524"/>
    <lineage>
        <taxon>Eukaryota</taxon>
        <taxon>Fungi</taxon>
        <taxon>Fungi incertae sedis</taxon>
        <taxon>Mucoromycota</taxon>
        <taxon>Mortierellomycotina</taxon>
        <taxon>Mortierellomycetes</taxon>
        <taxon>Mortierellales</taxon>
        <taxon>Mortierellaceae</taxon>
        <taxon>Linnemannia</taxon>
    </lineage>
</organism>
<feature type="compositionally biased region" description="Low complexity" evidence="2">
    <location>
        <begin position="80"/>
        <end position="104"/>
    </location>
</feature>
<evidence type="ECO:0000313" key="3">
    <source>
        <dbReference type="EMBL" id="KAG9067923.1"/>
    </source>
</evidence>
<dbReference type="Proteomes" id="UP000707451">
    <property type="component" value="Unassembled WGS sequence"/>
</dbReference>
<comment type="caution">
    <text evidence="3">The sequence shown here is derived from an EMBL/GenBank/DDBJ whole genome shotgun (WGS) entry which is preliminary data.</text>
</comment>
<dbReference type="EMBL" id="JAHRHY010000007">
    <property type="protein sequence ID" value="KAG9067923.1"/>
    <property type="molecule type" value="Genomic_DNA"/>
</dbReference>
<feature type="region of interest" description="Disordered" evidence="2">
    <location>
        <begin position="1"/>
        <end position="113"/>
    </location>
</feature>
<feature type="compositionally biased region" description="Polar residues" evidence="2">
    <location>
        <begin position="770"/>
        <end position="789"/>
    </location>
</feature>
<feature type="region of interest" description="Disordered" evidence="2">
    <location>
        <begin position="149"/>
        <end position="187"/>
    </location>
</feature>